<evidence type="ECO:0000256" key="3">
    <source>
        <dbReference type="ARBA" id="ARBA00011956"/>
    </source>
</evidence>
<dbReference type="SUPFAM" id="SSF51182">
    <property type="entry name" value="RmlC-like cupins"/>
    <property type="match status" value="1"/>
</dbReference>
<feature type="binding site" evidence="8">
    <location>
        <position position="97"/>
    </location>
    <ligand>
        <name>Zn(2+)</name>
        <dbReference type="ChEBI" id="CHEBI:29105"/>
    </ligand>
</feature>
<feature type="binding site" evidence="8">
    <location>
        <position position="132"/>
    </location>
    <ligand>
        <name>Zn(2+)</name>
        <dbReference type="ChEBI" id="CHEBI:29105"/>
    </ligand>
</feature>
<organism evidence="10 11">
    <name type="scientific">Tenacibaculum aiptasiae</name>
    <dbReference type="NCBI Taxonomy" id="426481"/>
    <lineage>
        <taxon>Bacteria</taxon>
        <taxon>Pseudomonadati</taxon>
        <taxon>Bacteroidota</taxon>
        <taxon>Flavobacteriia</taxon>
        <taxon>Flavobacteriales</taxon>
        <taxon>Flavobacteriaceae</taxon>
        <taxon>Tenacibaculum</taxon>
    </lineage>
</organism>
<dbReference type="NCBIfam" id="TIGR00218">
    <property type="entry name" value="manA"/>
    <property type="match status" value="1"/>
</dbReference>
<evidence type="ECO:0000313" key="10">
    <source>
        <dbReference type="EMBL" id="KAB1158572.1"/>
    </source>
</evidence>
<dbReference type="InterPro" id="IPR016305">
    <property type="entry name" value="Mannose-6-P_Isomerase"/>
</dbReference>
<keyword evidence="11" id="KW-1185">Reference proteome</keyword>
<dbReference type="CDD" id="cd07011">
    <property type="entry name" value="cupin_PMI_type_I_N"/>
    <property type="match status" value="1"/>
</dbReference>
<evidence type="ECO:0000256" key="6">
    <source>
        <dbReference type="ARBA" id="ARBA00023235"/>
    </source>
</evidence>
<evidence type="ECO:0000256" key="2">
    <source>
        <dbReference type="ARBA" id="ARBA00010772"/>
    </source>
</evidence>
<feature type="domain" description="Phosphomannose isomerase type I catalytic" evidence="9">
    <location>
        <begin position="1"/>
        <end position="146"/>
    </location>
</feature>
<dbReference type="GO" id="GO:0005975">
    <property type="term" value="P:carbohydrate metabolic process"/>
    <property type="evidence" value="ECO:0007669"/>
    <property type="project" value="InterPro"/>
</dbReference>
<evidence type="ECO:0000256" key="5">
    <source>
        <dbReference type="ARBA" id="ARBA00022833"/>
    </source>
</evidence>
<accession>A0A7J5ALU7</accession>
<dbReference type="PANTHER" id="PTHR10309">
    <property type="entry name" value="MANNOSE-6-PHOSPHATE ISOMERASE"/>
    <property type="match status" value="1"/>
</dbReference>
<dbReference type="EC" id="5.3.1.8" evidence="3"/>
<comment type="similarity">
    <text evidence="2">Belongs to the mannose-6-phosphate isomerase type 1 family.</text>
</comment>
<dbReference type="PIRSF" id="PIRSF001480">
    <property type="entry name" value="Mannose-6-phosphate_isomerase"/>
    <property type="match status" value="1"/>
</dbReference>
<evidence type="ECO:0000256" key="7">
    <source>
        <dbReference type="PIRSR" id="PIRSR001480-1"/>
    </source>
</evidence>
<dbReference type="GO" id="GO:0008270">
    <property type="term" value="F:zinc ion binding"/>
    <property type="evidence" value="ECO:0007669"/>
    <property type="project" value="InterPro"/>
</dbReference>
<dbReference type="Pfam" id="PF20511">
    <property type="entry name" value="PMI_typeI_cat"/>
    <property type="match status" value="1"/>
</dbReference>
<dbReference type="PROSITE" id="PS00965">
    <property type="entry name" value="PMI_I_1"/>
    <property type="match status" value="1"/>
</dbReference>
<reference evidence="10 11" key="1">
    <citation type="submission" date="2019-09" db="EMBL/GenBank/DDBJ databases">
        <authorList>
            <person name="Cao W.R."/>
        </authorList>
    </citation>
    <scope>NUCLEOTIDE SEQUENCE [LARGE SCALE GENOMIC DNA]</scope>
    <source>
        <strain evidence="11">a4</strain>
    </source>
</reference>
<name>A0A7J5ALU7_9FLAO</name>
<dbReference type="PRINTS" id="PR00714">
    <property type="entry name" value="MAN6PISMRASE"/>
</dbReference>
<dbReference type="GO" id="GO:0005829">
    <property type="term" value="C:cytosol"/>
    <property type="evidence" value="ECO:0007669"/>
    <property type="project" value="TreeGrafter"/>
</dbReference>
<keyword evidence="4 8" id="KW-0479">Metal-binding</keyword>
<dbReference type="RefSeq" id="WP_150899541.1">
    <property type="nucleotide sequence ID" value="NZ_WAAU01000012.1"/>
</dbReference>
<evidence type="ECO:0000259" key="9">
    <source>
        <dbReference type="Pfam" id="PF20511"/>
    </source>
</evidence>
<evidence type="ECO:0000256" key="4">
    <source>
        <dbReference type="ARBA" id="ARBA00022723"/>
    </source>
</evidence>
<dbReference type="GO" id="GO:0004476">
    <property type="term" value="F:mannose-6-phosphate isomerase activity"/>
    <property type="evidence" value="ECO:0007669"/>
    <property type="project" value="UniProtKB-EC"/>
</dbReference>
<keyword evidence="5 8" id="KW-0862">Zinc</keyword>
<protein>
    <recommendedName>
        <fullName evidence="3">mannose-6-phosphate isomerase</fullName>
        <ecNumber evidence="3">5.3.1.8</ecNumber>
    </recommendedName>
</protein>
<comment type="cofactor">
    <cofactor evidence="8">
        <name>Zn(2+)</name>
        <dbReference type="ChEBI" id="CHEBI:29105"/>
    </cofactor>
    <text evidence="8">Binds 1 zinc ion per subunit.</text>
</comment>
<dbReference type="Proteomes" id="UP000467305">
    <property type="component" value="Unassembled WGS sequence"/>
</dbReference>
<dbReference type="InterPro" id="IPR011051">
    <property type="entry name" value="RmlC_Cupin_sf"/>
</dbReference>
<dbReference type="PANTHER" id="PTHR10309:SF0">
    <property type="entry name" value="MANNOSE-6-PHOSPHATE ISOMERASE"/>
    <property type="match status" value="1"/>
</dbReference>
<evidence type="ECO:0000313" key="11">
    <source>
        <dbReference type="Proteomes" id="UP000467305"/>
    </source>
</evidence>
<keyword evidence="6 10" id="KW-0413">Isomerase</keyword>
<proteinExistence type="inferred from homology"/>
<evidence type="ECO:0000256" key="8">
    <source>
        <dbReference type="PIRSR" id="PIRSR001480-2"/>
    </source>
</evidence>
<comment type="caution">
    <text evidence="10">The sequence shown here is derived from an EMBL/GenBank/DDBJ whole genome shotgun (WGS) entry which is preliminary data.</text>
</comment>
<dbReference type="InterPro" id="IPR014710">
    <property type="entry name" value="RmlC-like_jellyroll"/>
</dbReference>
<sequence>MFALKGKVQNYAWGGKKYISTLLNNKISNVKTAEYWLGAHIKAPSVIKTSQGNLSLREYLKANLKKCLSKKTVDTYGKLPFLFKVLDVNKMLSIQVHPSKIEAEKGFKYENELGIPLTAPHRNYKDDNHKPEIMVALSEFWLLHGFLSEEKLMKVLKATPEFTDLVSIFENQGYFGLYKNVMEKSKEETNTMLAPLIDRIMPLYKENKLEKSSPDYWAAKAVATSTDKNDLDRGIFSIYFFNIVKANEGEAIYQKAGMPHAYLEGQNIELMANSDNVLRGGLTQKHVDVPELLKHVLFEETIPNILLGDLQEDGLERVYTTEAKDFELSKINLSKGEIYKSEAKTVEILIVIGGEVDVLEEKSSLYLKKGESVFFKAGSKYKIKTTDTAVIYKAKVPQ</sequence>
<evidence type="ECO:0000256" key="1">
    <source>
        <dbReference type="ARBA" id="ARBA00000757"/>
    </source>
</evidence>
<feature type="binding site" evidence="8">
    <location>
        <position position="260"/>
    </location>
    <ligand>
        <name>Zn(2+)</name>
        <dbReference type="ChEBI" id="CHEBI:29105"/>
    </ligand>
</feature>
<dbReference type="OrthoDB" id="9808275at2"/>
<dbReference type="EMBL" id="WAAU01000012">
    <property type="protein sequence ID" value="KAB1158572.1"/>
    <property type="molecule type" value="Genomic_DNA"/>
</dbReference>
<gene>
    <name evidence="10" type="primary">manA</name>
    <name evidence="10" type="ORF">F7018_08100</name>
</gene>
<dbReference type="InterPro" id="IPR018050">
    <property type="entry name" value="Pmannose_isomerase-type1_CS"/>
</dbReference>
<feature type="binding site" evidence="8">
    <location>
        <position position="95"/>
    </location>
    <ligand>
        <name>Zn(2+)</name>
        <dbReference type="ChEBI" id="CHEBI:29105"/>
    </ligand>
</feature>
<dbReference type="Gene3D" id="1.10.441.10">
    <property type="entry name" value="Phosphomannose Isomerase, domain 2"/>
    <property type="match status" value="1"/>
</dbReference>
<dbReference type="GO" id="GO:0009298">
    <property type="term" value="P:GDP-mannose biosynthetic process"/>
    <property type="evidence" value="ECO:0007669"/>
    <property type="project" value="InterPro"/>
</dbReference>
<dbReference type="AlphaFoldDB" id="A0A7J5ALU7"/>
<comment type="catalytic activity">
    <reaction evidence="1">
        <text>D-mannose 6-phosphate = D-fructose 6-phosphate</text>
        <dbReference type="Rhea" id="RHEA:12356"/>
        <dbReference type="ChEBI" id="CHEBI:58735"/>
        <dbReference type="ChEBI" id="CHEBI:61527"/>
        <dbReference type="EC" id="5.3.1.8"/>
    </reaction>
</comment>
<feature type="active site" evidence="7">
    <location>
        <position position="279"/>
    </location>
</feature>
<dbReference type="Gene3D" id="2.60.120.10">
    <property type="entry name" value="Jelly Rolls"/>
    <property type="match status" value="2"/>
</dbReference>
<dbReference type="InterPro" id="IPR046457">
    <property type="entry name" value="PMI_typeI_cat"/>
</dbReference>
<dbReference type="InterPro" id="IPR001250">
    <property type="entry name" value="Man6P_Isoase-1"/>
</dbReference>